<feature type="repeat" description="TPR" evidence="1">
    <location>
        <begin position="139"/>
        <end position="172"/>
    </location>
</feature>
<dbReference type="OrthoDB" id="182122at2"/>
<dbReference type="Gene3D" id="1.25.40.10">
    <property type="entry name" value="Tetratricopeptide repeat domain"/>
    <property type="match status" value="4"/>
</dbReference>
<dbReference type="PANTHER" id="PTHR44366:SF1">
    <property type="entry name" value="UDP-N-ACETYLGLUCOSAMINE--PEPTIDE N-ACETYLGLUCOSAMINYLTRANSFERASE 110 KDA SUBUNIT"/>
    <property type="match status" value="1"/>
</dbReference>
<dbReference type="InterPro" id="IPR049625">
    <property type="entry name" value="Glyco_transf_61_cat"/>
</dbReference>
<feature type="repeat" description="TPR" evidence="1">
    <location>
        <begin position="105"/>
        <end position="138"/>
    </location>
</feature>
<evidence type="ECO:0000259" key="2">
    <source>
        <dbReference type="Pfam" id="PF04577"/>
    </source>
</evidence>
<reference evidence="3 4" key="1">
    <citation type="journal article" date="2018" name="ACS Chem. Biol.">
        <title>Ketoreductase domain dysfunction expands chemodiversity: malyngamide biosynthesis in the cyanobacterium Okeania hirsuta.</title>
        <authorList>
            <person name="Moss N.A."/>
            <person name="Leao T."/>
            <person name="Rankin M."/>
            <person name="McCullough T.M."/>
            <person name="Qu P."/>
            <person name="Korobeynikov A."/>
            <person name="Smith J.L."/>
            <person name="Gerwick L."/>
            <person name="Gerwick W.H."/>
        </authorList>
    </citation>
    <scope>NUCLEOTIDE SEQUENCE [LARGE SCALE GENOMIC DNA]</scope>
    <source>
        <strain evidence="3 4">PAB10Feb10-1</strain>
    </source>
</reference>
<dbReference type="GO" id="GO:0097363">
    <property type="term" value="F:protein O-acetylglucosaminyltransferase activity"/>
    <property type="evidence" value="ECO:0007669"/>
    <property type="project" value="TreeGrafter"/>
</dbReference>
<dbReference type="SUPFAM" id="SSF48452">
    <property type="entry name" value="TPR-like"/>
    <property type="match status" value="3"/>
</dbReference>
<feature type="repeat" description="TPR" evidence="1">
    <location>
        <begin position="240"/>
        <end position="273"/>
    </location>
</feature>
<dbReference type="Proteomes" id="UP000269154">
    <property type="component" value="Unassembled WGS sequence"/>
</dbReference>
<dbReference type="GO" id="GO:0006493">
    <property type="term" value="P:protein O-linked glycosylation"/>
    <property type="evidence" value="ECO:0007669"/>
    <property type="project" value="InterPro"/>
</dbReference>
<comment type="caution">
    <text evidence="3">The sequence shown here is derived from an EMBL/GenBank/DDBJ whole genome shotgun (WGS) entry which is preliminary data.</text>
</comment>
<dbReference type="InterPro" id="IPR037919">
    <property type="entry name" value="OGT"/>
</dbReference>
<proteinExistence type="predicted"/>
<evidence type="ECO:0000313" key="4">
    <source>
        <dbReference type="Proteomes" id="UP000269154"/>
    </source>
</evidence>
<name>A0A3N6PP36_9CYAN</name>
<protein>
    <submittedName>
        <fullName evidence="3">DUF563 domain-containing protein</fullName>
    </submittedName>
</protein>
<keyword evidence="1" id="KW-0802">TPR repeat</keyword>
<feature type="repeat" description="TPR" evidence="1">
    <location>
        <begin position="37"/>
        <end position="70"/>
    </location>
</feature>
<dbReference type="Pfam" id="PF13181">
    <property type="entry name" value="TPR_8"/>
    <property type="match status" value="2"/>
</dbReference>
<evidence type="ECO:0000256" key="1">
    <source>
        <dbReference type="PROSITE-ProRule" id="PRU00339"/>
    </source>
</evidence>
<dbReference type="AlphaFoldDB" id="A0A3N6PP36"/>
<accession>A0A3N6PP36</accession>
<gene>
    <name evidence="3" type="ORF">D5R40_21235</name>
</gene>
<evidence type="ECO:0000313" key="3">
    <source>
        <dbReference type="EMBL" id="RQH33767.1"/>
    </source>
</evidence>
<dbReference type="PROSITE" id="PS50005">
    <property type="entry name" value="TPR"/>
    <property type="match status" value="7"/>
</dbReference>
<feature type="repeat" description="TPR" evidence="1">
    <location>
        <begin position="173"/>
        <end position="206"/>
    </location>
</feature>
<dbReference type="EMBL" id="RCBY01000140">
    <property type="protein sequence ID" value="RQH33767.1"/>
    <property type="molecule type" value="Genomic_DNA"/>
</dbReference>
<dbReference type="PROSITE" id="PS50293">
    <property type="entry name" value="TPR_REGION"/>
    <property type="match status" value="3"/>
</dbReference>
<dbReference type="Pfam" id="PF04577">
    <property type="entry name" value="Glyco_transf_61"/>
    <property type="match status" value="1"/>
</dbReference>
<keyword evidence="4" id="KW-1185">Reference proteome</keyword>
<sequence length="961" mass="110454">MGIEEYLRLAKLYLSEGKLSQAIATCQEVLKLQSNSEDAYRILGEIYQVQGDFQAAMYSYTKALEIKPEYAEVHAFLGQLYSQKKWLIEAASQYQQGINLGLKWPEVYYNLGNIKHQFGYLEAAIECYEIAIILKPNYIKAYFSLGIVFELQRNYQAAVDIYRKIIALKPNSVEAYNNLGGVLADLNRRSEAVEVYRQGLGLKPNSADLYNNIGHALSTENPAQAIAAYGRAIELNPSLIKAHYNLGKVLQVIGEHELAVKCFEEVIRLKSEEDNVLVYSDCAFSLMGIGRFKAAFLYLQKAIINHQFVDGFCRLWEAKLENAEEIVSDELFLTKVAGFNFIRELQKLDSYSESFQQQYRKTSEYLLEYYVHFGNVLMENESYASAEMFYQKALQVQANLPEIYCLLGNCLVKQKRLNPAIISYRVAIQILLSENRVSETISIYFDLGKVLEKQQRWEQAIDCYSKILSKKTIILDSQIFNNNLQPYQQLEGLYLSTKDWIDQLDTNNVRPRYIEVKLEKSTTEDIEEITKPSIQELSSKNKQKNLECHGLNCSKCLWEIYQYFEVKYLAPAVYSLNGRSGFSQDTDFLSQSLGKKSSFLKQAKKGDIPSLTKDSKNSLSNFPHFLKISQTPNFVTIVPEGRTWVMPKKNYWRLCYAIAIMTPDNYLLADISREYPSPLPGCTNHDPSKHRIFGLEELPSLEKIHGKVAVLSVLSGNVYFHWIVDLLPRIEILRQGIKLEEIDWFLVNNYQQPFQRETLKILGIPQEKILASDRHPYIQAEELVVPSYPSYLGWLQPWGVKFLREAFLEERIIKKSGLPERIYISRSNARYRRVMNEPEVVEILSKFGFTCITPESMSLESQIATFAHAKIIVAPHGSGLTNIVFCNPETKVIELFSPNYLRYYYWHISQLLGLEHYFLVGEAFSCYPIRNLMYESSLVEDILVNLGSLNLMLQAVGIIPI</sequence>
<dbReference type="RefSeq" id="WP_124155139.1">
    <property type="nucleotide sequence ID" value="NZ_CAWOLW010000047.1"/>
</dbReference>
<dbReference type="Pfam" id="PF13414">
    <property type="entry name" value="TPR_11"/>
    <property type="match status" value="3"/>
</dbReference>
<dbReference type="SMART" id="SM00028">
    <property type="entry name" value="TPR"/>
    <property type="match status" value="12"/>
</dbReference>
<dbReference type="PANTHER" id="PTHR44366">
    <property type="entry name" value="UDP-N-ACETYLGLUCOSAMINE--PEPTIDE N-ACETYLGLUCOSAMINYLTRANSFERASE 110 KDA SUBUNIT"/>
    <property type="match status" value="1"/>
</dbReference>
<organism evidence="3 4">
    <name type="scientific">Okeania hirsuta</name>
    <dbReference type="NCBI Taxonomy" id="1458930"/>
    <lineage>
        <taxon>Bacteria</taxon>
        <taxon>Bacillati</taxon>
        <taxon>Cyanobacteriota</taxon>
        <taxon>Cyanophyceae</taxon>
        <taxon>Oscillatoriophycideae</taxon>
        <taxon>Oscillatoriales</taxon>
        <taxon>Microcoleaceae</taxon>
        <taxon>Okeania</taxon>
    </lineage>
</organism>
<feature type="repeat" description="TPR" evidence="1">
    <location>
        <begin position="3"/>
        <end position="36"/>
    </location>
</feature>
<feature type="domain" description="Glycosyltransferase 61 catalytic" evidence="2">
    <location>
        <begin position="719"/>
        <end position="893"/>
    </location>
</feature>
<dbReference type="InterPro" id="IPR019734">
    <property type="entry name" value="TPR_rpt"/>
</dbReference>
<feature type="repeat" description="TPR" evidence="1">
    <location>
        <begin position="367"/>
        <end position="400"/>
    </location>
</feature>
<dbReference type="Pfam" id="PF13432">
    <property type="entry name" value="TPR_16"/>
    <property type="match status" value="1"/>
</dbReference>
<dbReference type="InterPro" id="IPR011990">
    <property type="entry name" value="TPR-like_helical_dom_sf"/>
</dbReference>